<dbReference type="Pfam" id="PF03221">
    <property type="entry name" value="HTH_Tnp_Tc5"/>
    <property type="match status" value="1"/>
</dbReference>
<dbReference type="SMART" id="SM00674">
    <property type="entry name" value="CENPB"/>
    <property type="match status" value="1"/>
</dbReference>
<evidence type="ECO:0000313" key="5">
    <source>
        <dbReference type="Proteomes" id="UP000054359"/>
    </source>
</evidence>
<keyword evidence="5" id="KW-1185">Reference proteome</keyword>
<dbReference type="PROSITE" id="PS51253">
    <property type="entry name" value="HTH_CENPB"/>
    <property type="match status" value="1"/>
</dbReference>
<dbReference type="GO" id="GO:0003677">
    <property type="term" value="F:DNA binding"/>
    <property type="evidence" value="ECO:0007669"/>
    <property type="project" value="UniProtKB-KW"/>
</dbReference>
<dbReference type="EMBL" id="KK113062">
    <property type="protein sequence ID" value="KFM59227.1"/>
    <property type="molecule type" value="Genomic_DNA"/>
</dbReference>
<comment type="subcellular location">
    <subcellularLocation>
        <location evidence="1">Nucleus</location>
    </subcellularLocation>
</comment>
<dbReference type="PANTHER" id="PTHR19303">
    <property type="entry name" value="TRANSPOSON"/>
    <property type="match status" value="1"/>
</dbReference>
<dbReference type="InterPro" id="IPR004875">
    <property type="entry name" value="DDE_SF_endonuclease_dom"/>
</dbReference>
<sequence>MSTKRKSYSVEYKKGIVEDSRGVNLVAFCKEKMLDLRMVRKWRADYDYLCQLVDQGNEKKRRVGSGRQPLFSELEACIWEWIAGRRAMAFVVRGADIQKFALETAIEFDISTEEFKASSHWLDNFLKRYELSLRRSTTLFKLEDNEVVKRALAFKLFVDGIDFSKYQLSNMIAMDETAVFLGQGAQTTVHHKASSSIYVPSTGYDSARVTCILAIRLDGKKVSPFLITKGKKDQIQRVSGIYVIESEKAWCTQAVIRKWVDFMLPPLLRGQNRGLLVWDSASTHRAKDMKNFLAERKIDQIMIPAGMTGYLQTLDIAINKPFKDHLRMEINEYIENRMVRNHRGNFVKPGLQEVVNWVKNSWDKITDSDVSNALRTGYLDKKYSFNDSYIARHERFGPMIQQEMDLEENQNIIQNFIYDDVPEQDDMTNLSIDEFYRDEERRIVPVVVIGLRHHIDERKTLAI</sequence>
<dbReference type="Pfam" id="PF03184">
    <property type="entry name" value="DDE_1"/>
    <property type="match status" value="1"/>
</dbReference>
<dbReference type="InterPro" id="IPR050863">
    <property type="entry name" value="CenT-Element_Derived"/>
</dbReference>
<protein>
    <submittedName>
        <fullName evidence="4">Pogo transposable element with KRAB</fullName>
    </submittedName>
</protein>
<dbReference type="AlphaFoldDB" id="A0A087T288"/>
<name>A0A087T288_STEMI</name>
<dbReference type="STRING" id="407821.A0A087T288"/>
<dbReference type="Gene3D" id="1.10.10.60">
    <property type="entry name" value="Homeodomain-like"/>
    <property type="match status" value="1"/>
</dbReference>
<dbReference type="Proteomes" id="UP000054359">
    <property type="component" value="Unassembled WGS sequence"/>
</dbReference>
<feature type="domain" description="HTH CENPB-type" evidence="3">
    <location>
        <begin position="62"/>
        <end position="135"/>
    </location>
</feature>
<evidence type="ECO:0000256" key="1">
    <source>
        <dbReference type="ARBA" id="ARBA00004123"/>
    </source>
</evidence>
<dbReference type="InterPro" id="IPR009057">
    <property type="entry name" value="Homeodomain-like_sf"/>
</dbReference>
<evidence type="ECO:0000259" key="3">
    <source>
        <dbReference type="PROSITE" id="PS51253"/>
    </source>
</evidence>
<evidence type="ECO:0000313" key="4">
    <source>
        <dbReference type="EMBL" id="KFM59227.1"/>
    </source>
</evidence>
<dbReference type="InterPro" id="IPR036397">
    <property type="entry name" value="RNaseH_sf"/>
</dbReference>
<accession>A0A087T288</accession>
<organism evidence="4 5">
    <name type="scientific">Stegodyphus mimosarum</name>
    <name type="common">African social velvet spider</name>
    <dbReference type="NCBI Taxonomy" id="407821"/>
    <lineage>
        <taxon>Eukaryota</taxon>
        <taxon>Metazoa</taxon>
        <taxon>Ecdysozoa</taxon>
        <taxon>Arthropoda</taxon>
        <taxon>Chelicerata</taxon>
        <taxon>Arachnida</taxon>
        <taxon>Araneae</taxon>
        <taxon>Araneomorphae</taxon>
        <taxon>Entelegynae</taxon>
        <taxon>Eresoidea</taxon>
        <taxon>Eresidae</taxon>
        <taxon>Stegodyphus</taxon>
    </lineage>
</organism>
<dbReference type="OMA" id="RIVFKPF"/>
<dbReference type="GO" id="GO:0005634">
    <property type="term" value="C:nucleus"/>
    <property type="evidence" value="ECO:0007669"/>
    <property type="project" value="UniProtKB-SubCell"/>
</dbReference>
<keyword evidence="2" id="KW-0238">DNA-binding</keyword>
<gene>
    <name evidence="4" type="ORF">X975_23269</name>
</gene>
<dbReference type="Gene3D" id="3.30.420.10">
    <property type="entry name" value="Ribonuclease H-like superfamily/Ribonuclease H"/>
    <property type="match status" value="1"/>
</dbReference>
<dbReference type="InterPro" id="IPR006600">
    <property type="entry name" value="HTH_CenpB_DNA-bd_dom"/>
</dbReference>
<reference evidence="4 5" key="1">
    <citation type="submission" date="2013-11" db="EMBL/GenBank/DDBJ databases">
        <title>Genome sequencing of Stegodyphus mimosarum.</title>
        <authorList>
            <person name="Bechsgaard J."/>
        </authorList>
    </citation>
    <scope>NUCLEOTIDE SEQUENCE [LARGE SCALE GENOMIC DNA]</scope>
</reference>
<dbReference type="SUPFAM" id="SSF46689">
    <property type="entry name" value="Homeodomain-like"/>
    <property type="match status" value="1"/>
</dbReference>
<dbReference type="PANTHER" id="PTHR19303:SF71">
    <property type="entry name" value="ZINC FINGER PHD-TYPE DOMAIN-CONTAINING PROTEIN"/>
    <property type="match status" value="1"/>
</dbReference>
<feature type="non-terminal residue" evidence="4">
    <location>
        <position position="463"/>
    </location>
</feature>
<evidence type="ECO:0000256" key="2">
    <source>
        <dbReference type="ARBA" id="ARBA00023125"/>
    </source>
</evidence>
<proteinExistence type="predicted"/>
<dbReference type="OrthoDB" id="8123525at2759"/>